<protein>
    <submittedName>
        <fullName evidence="2">FG-GAP repeat protein</fullName>
    </submittedName>
</protein>
<dbReference type="EMBL" id="JADWYK010000012">
    <property type="protein sequence ID" value="MBG8555337.1"/>
    <property type="molecule type" value="Genomic_DNA"/>
</dbReference>
<evidence type="ECO:0000313" key="2">
    <source>
        <dbReference type="EMBL" id="MBG8555337.1"/>
    </source>
</evidence>
<comment type="caution">
    <text evidence="2">The sequence shown here is derived from an EMBL/GenBank/DDBJ whole genome shotgun (WGS) entry which is preliminary data.</text>
</comment>
<evidence type="ECO:0000313" key="3">
    <source>
        <dbReference type="Proteomes" id="UP000601099"/>
    </source>
</evidence>
<organism evidence="2 3">
    <name type="scientific">Hymenobacter guriensis</name>
    <dbReference type="NCBI Taxonomy" id="2793065"/>
    <lineage>
        <taxon>Bacteria</taxon>
        <taxon>Pseudomonadati</taxon>
        <taxon>Bacteroidota</taxon>
        <taxon>Cytophagia</taxon>
        <taxon>Cytophagales</taxon>
        <taxon>Hymenobacteraceae</taxon>
        <taxon>Hymenobacter</taxon>
    </lineage>
</organism>
<gene>
    <name evidence="2" type="ORF">I5L79_17435</name>
</gene>
<dbReference type="RefSeq" id="WP_196956356.1">
    <property type="nucleotide sequence ID" value="NZ_JADWYK010000012.1"/>
</dbReference>
<keyword evidence="1" id="KW-0732">Signal</keyword>
<dbReference type="Proteomes" id="UP000601099">
    <property type="component" value="Unassembled WGS sequence"/>
</dbReference>
<sequence>MIPFTLLLYLPLLVSKPPHTAFPAWAQVQWQQQKLEQTFSRNNYLRTALLQADFNGDGKVDVAIPVVWRATGSQGVIIFHQGQAAPFMIGTTSNPTDELPKGNLAWANQWKLFTKQKTYEVYLDKQETLRERPVTLRYPAIEFSDGEKGGVLYWTGTRYRWLYQSC</sequence>
<keyword evidence="3" id="KW-1185">Reference proteome</keyword>
<proteinExistence type="predicted"/>
<reference evidence="2 3" key="1">
    <citation type="submission" date="2020-11" db="EMBL/GenBank/DDBJ databases">
        <title>Hymenobacter sp.</title>
        <authorList>
            <person name="Kim M.K."/>
        </authorList>
    </citation>
    <scope>NUCLEOTIDE SEQUENCE [LARGE SCALE GENOMIC DNA]</scope>
    <source>
        <strain evidence="2 3">BT594</strain>
    </source>
</reference>
<accession>A0ABS0L5D5</accession>
<feature type="chain" id="PRO_5046267198" evidence="1">
    <location>
        <begin position="21"/>
        <end position="166"/>
    </location>
</feature>
<feature type="signal peptide" evidence="1">
    <location>
        <begin position="1"/>
        <end position="20"/>
    </location>
</feature>
<evidence type="ECO:0000256" key="1">
    <source>
        <dbReference type="SAM" id="SignalP"/>
    </source>
</evidence>
<dbReference type="InterPro" id="IPR028994">
    <property type="entry name" value="Integrin_alpha_N"/>
</dbReference>
<name>A0ABS0L5D5_9BACT</name>
<dbReference type="SUPFAM" id="SSF69318">
    <property type="entry name" value="Integrin alpha N-terminal domain"/>
    <property type="match status" value="1"/>
</dbReference>